<dbReference type="STRING" id="400682.A0A1X7SKN3"/>
<dbReference type="PANTHER" id="PTHR43718">
    <property type="entry name" value="LON PROTEASE"/>
    <property type="match status" value="1"/>
</dbReference>
<dbReference type="EnsemblMetazoa" id="Aqu2.1.02623_001">
    <property type="protein sequence ID" value="Aqu2.1.02623_001"/>
    <property type="gene ID" value="Aqu2.1.02623"/>
</dbReference>
<organism evidence="1">
    <name type="scientific">Amphimedon queenslandica</name>
    <name type="common">Sponge</name>
    <dbReference type="NCBI Taxonomy" id="400682"/>
    <lineage>
        <taxon>Eukaryota</taxon>
        <taxon>Metazoa</taxon>
        <taxon>Porifera</taxon>
        <taxon>Demospongiae</taxon>
        <taxon>Heteroscleromorpha</taxon>
        <taxon>Haplosclerida</taxon>
        <taxon>Niphatidae</taxon>
        <taxon>Amphimedon</taxon>
    </lineage>
</organism>
<dbReference type="PANTHER" id="PTHR43718:SF2">
    <property type="entry name" value="LON PROTEASE HOMOLOG, MITOCHONDRIAL"/>
    <property type="match status" value="1"/>
</dbReference>
<dbReference type="GO" id="GO:0006515">
    <property type="term" value="P:protein quality control for misfolded or incompletely synthesized proteins"/>
    <property type="evidence" value="ECO:0007669"/>
    <property type="project" value="TreeGrafter"/>
</dbReference>
<dbReference type="GO" id="GO:0003697">
    <property type="term" value="F:single-stranded DNA binding"/>
    <property type="evidence" value="ECO:0007669"/>
    <property type="project" value="TreeGrafter"/>
</dbReference>
<dbReference type="GO" id="GO:0004176">
    <property type="term" value="F:ATP-dependent peptidase activity"/>
    <property type="evidence" value="ECO:0007669"/>
    <property type="project" value="InterPro"/>
</dbReference>
<protein>
    <submittedName>
        <fullName evidence="1">Uncharacterized protein</fullName>
    </submittedName>
</protein>
<dbReference type="eggNOG" id="KOG2004">
    <property type="taxonomic scope" value="Eukaryota"/>
</dbReference>
<dbReference type="InterPro" id="IPR027417">
    <property type="entry name" value="P-loop_NTPase"/>
</dbReference>
<proteinExistence type="predicted"/>
<sequence length="50" mass="5481">LSLSVGVGNSGIARSIAWALNREYFRFSVGGITDVAKIKGRRRTYVVLLL</sequence>
<dbReference type="GO" id="GO:0051131">
    <property type="term" value="P:chaperone-mediated protein complex assembly"/>
    <property type="evidence" value="ECO:0007669"/>
    <property type="project" value="TreeGrafter"/>
</dbReference>
<dbReference type="GO" id="GO:0005759">
    <property type="term" value="C:mitochondrial matrix"/>
    <property type="evidence" value="ECO:0007669"/>
    <property type="project" value="TreeGrafter"/>
</dbReference>
<name>A0A1X7SKN3_AMPQE</name>
<dbReference type="InterPro" id="IPR027065">
    <property type="entry name" value="Lon_Prtase"/>
</dbReference>
<dbReference type="GO" id="GO:0007005">
    <property type="term" value="P:mitochondrion organization"/>
    <property type="evidence" value="ECO:0007669"/>
    <property type="project" value="TreeGrafter"/>
</dbReference>
<dbReference type="GO" id="GO:0004252">
    <property type="term" value="F:serine-type endopeptidase activity"/>
    <property type="evidence" value="ECO:0007669"/>
    <property type="project" value="InterPro"/>
</dbReference>
<evidence type="ECO:0000313" key="1">
    <source>
        <dbReference type="EnsemblMetazoa" id="Aqu2.1.02623_001"/>
    </source>
</evidence>
<reference evidence="1" key="1">
    <citation type="submission" date="2017-05" db="UniProtKB">
        <authorList>
            <consortium name="EnsemblMetazoa"/>
        </authorList>
    </citation>
    <scope>IDENTIFICATION</scope>
</reference>
<dbReference type="GO" id="GO:0005524">
    <property type="term" value="F:ATP binding"/>
    <property type="evidence" value="ECO:0007669"/>
    <property type="project" value="InterPro"/>
</dbReference>
<dbReference type="Gene3D" id="3.40.50.300">
    <property type="entry name" value="P-loop containing nucleotide triphosphate hydrolases"/>
    <property type="match status" value="1"/>
</dbReference>
<dbReference type="AlphaFoldDB" id="A0A1X7SKN3"/>
<accession>A0A1X7SKN3</accession>
<dbReference type="InParanoid" id="A0A1X7SKN3"/>